<keyword evidence="3" id="KW-1185">Reference proteome</keyword>
<dbReference type="AlphaFoldDB" id="A0A1H3H730"/>
<organism evidence="2 3">
    <name type="scientific">Citreimonas salinaria</name>
    <dbReference type="NCBI Taxonomy" id="321339"/>
    <lineage>
        <taxon>Bacteria</taxon>
        <taxon>Pseudomonadati</taxon>
        <taxon>Pseudomonadota</taxon>
        <taxon>Alphaproteobacteria</taxon>
        <taxon>Rhodobacterales</taxon>
        <taxon>Roseobacteraceae</taxon>
        <taxon>Citreimonas</taxon>
    </lineage>
</organism>
<dbReference type="EMBL" id="FNPF01000003">
    <property type="protein sequence ID" value="SDY11261.1"/>
    <property type="molecule type" value="Genomic_DNA"/>
</dbReference>
<evidence type="ECO:0000259" key="1">
    <source>
        <dbReference type="SMART" id="SM00642"/>
    </source>
</evidence>
<feature type="domain" description="Glycosyl hydrolase family 13 catalytic" evidence="1">
    <location>
        <begin position="4"/>
        <end position="376"/>
    </location>
</feature>
<dbReference type="Gene3D" id="3.30.1590.10">
    <property type="entry name" value="Maltooligosyl trehalose synthase, domain 2"/>
    <property type="match status" value="1"/>
</dbReference>
<dbReference type="SMART" id="SM00642">
    <property type="entry name" value="Aamy"/>
    <property type="match status" value="1"/>
</dbReference>
<dbReference type="Gene3D" id="3.20.20.80">
    <property type="entry name" value="Glycosidases"/>
    <property type="match status" value="1"/>
</dbReference>
<dbReference type="InterPro" id="IPR006047">
    <property type="entry name" value="GH13_cat_dom"/>
</dbReference>
<name>A0A1H3H730_9RHOB</name>
<dbReference type="SUPFAM" id="SSF51445">
    <property type="entry name" value="(Trans)glycosidases"/>
    <property type="match status" value="1"/>
</dbReference>
<dbReference type="InterPro" id="IPR012767">
    <property type="entry name" value="Trehalose_TreY"/>
</dbReference>
<evidence type="ECO:0000313" key="3">
    <source>
        <dbReference type="Proteomes" id="UP000199286"/>
    </source>
</evidence>
<dbReference type="Gene3D" id="1.10.150.200">
    <property type="entry name" value="Maltooligosyl trehalose synthase, domain 3"/>
    <property type="match status" value="1"/>
</dbReference>
<dbReference type="InterPro" id="IPR017853">
    <property type="entry name" value="GH"/>
</dbReference>
<dbReference type="PANTHER" id="PTHR10357:SF216">
    <property type="entry name" value="MALTOOLIGOSYL TREHALOSE SYNTHASE-RELATED"/>
    <property type="match status" value="1"/>
</dbReference>
<dbReference type="NCBIfam" id="TIGR02401">
    <property type="entry name" value="trehalose_TreY"/>
    <property type="match status" value="1"/>
</dbReference>
<proteinExistence type="predicted"/>
<protein>
    <submittedName>
        <fullName evidence="2">Maltooligosyl trehalose synthase</fullName>
    </submittedName>
</protein>
<dbReference type="InterPro" id="IPR013797">
    <property type="entry name" value="Maltooligo_trehalose_synth_4"/>
</dbReference>
<dbReference type="STRING" id="321339.SAMN05444340_103268"/>
<dbReference type="RefSeq" id="WP_245710784.1">
    <property type="nucleotide sequence ID" value="NZ_FNPF01000003.1"/>
</dbReference>
<dbReference type="GO" id="GO:0030980">
    <property type="term" value="P:alpha-glucan catabolic process"/>
    <property type="evidence" value="ECO:0007669"/>
    <property type="project" value="TreeGrafter"/>
</dbReference>
<dbReference type="PANTHER" id="PTHR10357">
    <property type="entry name" value="ALPHA-AMYLASE FAMILY MEMBER"/>
    <property type="match status" value="1"/>
</dbReference>
<dbReference type="GO" id="GO:0047470">
    <property type="term" value="F:(1,4)-alpha-D-glucan 1-alpha-D-glucosylmutase activity"/>
    <property type="evidence" value="ECO:0007669"/>
    <property type="project" value="TreeGrafter"/>
</dbReference>
<accession>A0A1H3H730</accession>
<sequence length="746" mass="81837">MIRPTATYRLQLRDDVTFDDARTLLPTLAGLGFSHLYLSPIFTATEGSAHGYDVTDPAEIDPCLGGEAAFVALAQAAHDAGLGIVLDIVPNHTAFTVENPWLRDVLRHGADSRYARHFDIDWTERLVLPWLAEPFDTMLESGRLSVSDGVLKADALEIPLAPGTGEGDVADVLDRQPWRLTHWVRERDGITHRRFFTVTDLIGMRIEDDAVFEDCHAKIFDLIDRGLVDALRIDHVDGLADPESYLHRLRDRVGDIPVWVEKILTDDEVLPDWPVEGTTGYEAARHIARLLTDADGHAMLLDAWSRDTALPADFHAVVRDAKNQVLREELAAELLALIDLGQGAVAEAGDDHGAEAVREAVIGLLIAFPRYRTYFRDGLARDEDRALMARAADDAAAGLRSRTVVDLLVAAMIDPKGPAGARFRTRFQQVTGALIAKAHEDTAAFRQTAFLAACEVGADPDDAVGRPPKIEKWCARRDPHAMTLTSSHDTKRSEDSRMRLVAMSHLPDAFLDLLRAAQSLPGADAVRPQERWYMVQAALAVWDEPDPTLETRLADHLIKALREGKDITTWTHTNDEAEAAVLAFADALCAAWRRNPPPALDALIARGEMLGLAQLALKMTMPGVPDVYRGAMGPYLALTDPDNRRPVDPARFETWPQAPGFAGDKFRLGCALLGLRQDRADFFDTAETRFGGDGGAGELTLTRQAGQDKLDVTIRPADAARPLAIHWNGKTLEYDLAAAQVDDGAG</sequence>
<gene>
    <name evidence="2" type="ORF">SAMN05444340_103268</name>
</gene>
<dbReference type="Proteomes" id="UP000199286">
    <property type="component" value="Unassembled WGS sequence"/>
</dbReference>
<reference evidence="2 3" key="1">
    <citation type="submission" date="2016-10" db="EMBL/GenBank/DDBJ databases">
        <authorList>
            <person name="de Groot N.N."/>
        </authorList>
    </citation>
    <scope>NUCLEOTIDE SEQUENCE [LARGE SCALE GENOMIC DNA]</scope>
    <source>
        <strain evidence="2 3">DSM 26880</strain>
    </source>
</reference>
<evidence type="ECO:0000313" key="2">
    <source>
        <dbReference type="EMBL" id="SDY11261.1"/>
    </source>
</evidence>
<dbReference type="Pfam" id="PF00128">
    <property type="entry name" value="Alpha-amylase"/>
    <property type="match status" value="1"/>
</dbReference>
<dbReference type="Gene3D" id="1.10.10.470">
    <property type="entry name" value="Maltooligosyl trehalose synthase, domain 4"/>
    <property type="match status" value="1"/>
</dbReference>
<dbReference type="GO" id="GO:0005992">
    <property type="term" value="P:trehalose biosynthetic process"/>
    <property type="evidence" value="ECO:0007669"/>
    <property type="project" value="TreeGrafter"/>
</dbReference>